<reference evidence="2" key="1">
    <citation type="submission" date="2024-09" db="EMBL/GenBank/DDBJ databases">
        <authorList>
            <person name="Sun Q."/>
        </authorList>
    </citation>
    <scope>NUCLEOTIDE SEQUENCE [LARGE SCALE GENOMIC DNA]</scope>
    <source>
        <strain evidence="2">JCM 31273</strain>
    </source>
</reference>
<feature type="transmembrane region" description="Helical" evidence="1">
    <location>
        <begin position="77"/>
        <end position="95"/>
    </location>
</feature>
<keyword evidence="1" id="KW-0812">Transmembrane</keyword>
<organism evidence="2 3">
    <name type="scientific">Halobaculum roseum</name>
    <dbReference type="NCBI Taxonomy" id="2175149"/>
    <lineage>
        <taxon>Archaea</taxon>
        <taxon>Methanobacteriati</taxon>
        <taxon>Methanobacteriota</taxon>
        <taxon>Stenosarchaea group</taxon>
        <taxon>Halobacteria</taxon>
        <taxon>Halobacteriales</taxon>
        <taxon>Haloferacaceae</taxon>
        <taxon>Halobaculum</taxon>
    </lineage>
</organism>
<dbReference type="Pfam" id="PF09946">
    <property type="entry name" value="DUF2178"/>
    <property type="match status" value="1"/>
</dbReference>
<dbReference type="InterPro" id="IPR019235">
    <property type="entry name" value="DUF2178_TM"/>
</dbReference>
<dbReference type="Proteomes" id="UP001589595">
    <property type="component" value="Unassembled WGS sequence"/>
</dbReference>
<feature type="transmembrane region" description="Helical" evidence="1">
    <location>
        <begin position="45"/>
        <end position="65"/>
    </location>
</feature>
<dbReference type="RefSeq" id="WP_222923112.1">
    <property type="nucleotide sequence ID" value="NZ_CP082286.1"/>
</dbReference>
<sequence length="136" mass="14381">MTATGSAPTVSSRQRYRRLLFGSIGVGVIANVALRIASYPIAAEAVYWLGIVVALAAWRFSPVTLFDERDDALERRASQITLVVMAVVLVLGASGSRTLAALGVYEGSPFVAGALYGYVAMAVVFALALAWTARGR</sequence>
<keyword evidence="3" id="KW-1185">Reference proteome</keyword>
<dbReference type="AlphaFoldDB" id="A0ABD5MM03"/>
<dbReference type="EMBL" id="JBHMAJ010000007">
    <property type="protein sequence ID" value="MFB9824843.1"/>
    <property type="molecule type" value="Genomic_DNA"/>
</dbReference>
<accession>A0ABD5MM03</accession>
<comment type="caution">
    <text evidence="2">The sequence shown here is derived from an EMBL/GenBank/DDBJ whole genome shotgun (WGS) entry which is preliminary data.</text>
</comment>
<protein>
    <submittedName>
        <fullName evidence="2">DUF2178 domain-containing protein</fullName>
    </submittedName>
</protein>
<gene>
    <name evidence="2" type="ORF">ACFFOL_11785</name>
</gene>
<feature type="transmembrane region" description="Helical" evidence="1">
    <location>
        <begin position="115"/>
        <end position="133"/>
    </location>
</feature>
<evidence type="ECO:0000313" key="2">
    <source>
        <dbReference type="EMBL" id="MFB9824843.1"/>
    </source>
</evidence>
<proteinExistence type="predicted"/>
<keyword evidence="1" id="KW-0472">Membrane</keyword>
<dbReference type="GeneID" id="67210517"/>
<keyword evidence="1" id="KW-1133">Transmembrane helix</keyword>
<name>A0ABD5MM03_9EURY</name>
<evidence type="ECO:0000256" key="1">
    <source>
        <dbReference type="SAM" id="Phobius"/>
    </source>
</evidence>
<feature type="transmembrane region" description="Helical" evidence="1">
    <location>
        <begin position="19"/>
        <end position="39"/>
    </location>
</feature>
<evidence type="ECO:0000313" key="3">
    <source>
        <dbReference type="Proteomes" id="UP001589595"/>
    </source>
</evidence>